<accession>A0A0B2JV07</accession>
<evidence type="ECO:0000256" key="3">
    <source>
        <dbReference type="ARBA" id="ARBA00023004"/>
    </source>
</evidence>
<feature type="binding site" evidence="6">
    <location>
        <position position="572"/>
    </location>
    <ligand>
        <name>[4Fe-4S] cluster</name>
        <dbReference type="ChEBI" id="CHEBI:49883"/>
        <label>2</label>
    </ligand>
</feature>
<keyword evidence="3 5" id="KW-0408">Iron</keyword>
<dbReference type="GO" id="GO:0030976">
    <property type="term" value="F:thiamine pyrophosphate binding"/>
    <property type="evidence" value="ECO:0007669"/>
    <property type="project" value="InterPro"/>
</dbReference>
<dbReference type="InterPro" id="IPR002880">
    <property type="entry name" value="Pyrv_Fd/Flavodoxin_OxRdtase_N"/>
</dbReference>
<comment type="catalytic activity">
    <reaction evidence="5">
        <text>indole-3-pyruvate + 2 oxidized [2Fe-2S]-[ferredoxin] + CoA = (indol-3-yl)acetyl-CoA + 2 reduced [2Fe-2S]-[ferredoxin] + CO2 + H(+)</text>
        <dbReference type="Rhea" id="RHEA:12645"/>
        <dbReference type="Rhea" id="RHEA-COMP:10000"/>
        <dbReference type="Rhea" id="RHEA-COMP:10001"/>
        <dbReference type="ChEBI" id="CHEBI:15378"/>
        <dbReference type="ChEBI" id="CHEBI:16526"/>
        <dbReference type="ChEBI" id="CHEBI:17640"/>
        <dbReference type="ChEBI" id="CHEBI:33737"/>
        <dbReference type="ChEBI" id="CHEBI:33738"/>
        <dbReference type="ChEBI" id="CHEBI:57271"/>
        <dbReference type="ChEBI" id="CHEBI:57287"/>
        <dbReference type="EC" id="1.2.7.8"/>
    </reaction>
</comment>
<evidence type="ECO:0000256" key="4">
    <source>
        <dbReference type="ARBA" id="ARBA00023014"/>
    </source>
</evidence>
<dbReference type="Pfam" id="PF01855">
    <property type="entry name" value="POR_N"/>
    <property type="match status" value="1"/>
</dbReference>
<dbReference type="CDD" id="cd02008">
    <property type="entry name" value="TPP_IOR_alpha"/>
    <property type="match status" value="1"/>
</dbReference>
<dbReference type="PANTHER" id="PTHR43710">
    <property type="entry name" value="2-HYDROXYACYL-COA LYASE"/>
    <property type="match status" value="1"/>
</dbReference>
<feature type="domain" description="4Fe-4S ferredoxin-type" evidence="7">
    <location>
        <begin position="580"/>
        <end position="609"/>
    </location>
</feature>
<comment type="caution">
    <text evidence="8">The sequence shown here is derived from an EMBL/GenBank/DDBJ whole genome shotgun (WGS) entry which is preliminary data.</text>
</comment>
<protein>
    <recommendedName>
        <fullName evidence="5">Indolepyruvate oxidoreductase subunit IorA</fullName>
        <shortName evidence="5">IOR</shortName>
        <ecNumber evidence="5">1.2.7.8</ecNumber>
    </recommendedName>
    <alternativeName>
        <fullName evidence="5">Indolepyruvate ferredoxin oxidoreductase subunit alpha</fullName>
    </alternativeName>
</protein>
<organism evidence="8 9">
    <name type="scientific">Anaerovibrio lipolyticus</name>
    <dbReference type="NCBI Taxonomy" id="82374"/>
    <lineage>
        <taxon>Bacteria</taxon>
        <taxon>Bacillati</taxon>
        <taxon>Bacillota</taxon>
        <taxon>Negativicutes</taxon>
        <taxon>Selenomonadales</taxon>
        <taxon>Selenomonadaceae</taxon>
        <taxon>Anaerovibrio</taxon>
    </lineage>
</organism>
<sequence length="610" mass="66077">MHQEFLMGNEAIAMGAIAAGVNLVAGYPGTPSTEVLETVAKHRPQDTYVEWSINEKTAMEVGAGAAYTGARVMVTMKQVGLNVATDPLMSLEYIGVKGGMVVLVADDPGPISSQTEQDTRHFSRFSKLPCFDPSTVQEAYEMVQDAFEYSEKYRTPVFLRSTTRVSHGYASINVKDEGEYKHNKPEGFIKDTKRWVIFPKLSYQSHINIEARNVELSKDFSSYPKNLLLNVEGSAFPKKGIATGGFNYTYVSEALKSVGDVRLLKVSTPHPFPEELAVRFLTGLDEVVCIEELDPVIERELIYIAGKYQLPVKVYGKLTLDVKNSGENTLDSVMGNLTKFLGVKPPENAALTEADMAEMPELPVRPPVLCAGCPHRASFYAVKQAMKGKKTLFAGDIGCYTMGNAMPLDMVDTCLCMGAGLGIAQGVDHIEPDTSCFAFVGDSTFFAAAIPGVINAVYNQADMTLIVLDNSTTAMTGHQPHPGTGQTMMGDVVNKVSIEKILKGIGLEFVETVNPLDYKKSVETVKAAAALPGVKAIIFKSPCIAIVKSDKCLSVDHEKCINCRKCIREIGCPALIIRDDKVVIDDSLCTGCGLCSQICPTGAIGGDCHE</sequence>
<feature type="binding site" evidence="6">
    <location>
        <position position="560"/>
    </location>
    <ligand>
        <name>[4Fe-4S] cluster</name>
        <dbReference type="ChEBI" id="CHEBI:49883"/>
        <label>1</label>
    </ligand>
</feature>
<dbReference type="NCBIfam" id="TIGR03336">
    <property type="entry name" value="IOR_alpha"/>
    <property type="match status" value="1"/>
</dbReference>
<dbReference type="Gene3D" id="3.40.50.970">
    <property type="match status" value="2"/>
</dbReference>
<dbReference type="InterPro" id="IPR017900">
    <property type="entry name" value="4Fe4S_Fe_S_CS"/>
</dbReference>
<evidence type="ECO:0000259" key="7">
    <source>
        <dbReference type="PROSITE" id="PS51379"/>
    </source>
</evidence>
<dbReference type="InterPro" id="IPR011766">
    <property type="entry name" value="TPP_enzyme_TPP-bd"/>
</dbReference>
<dbReference type="InterPro" id="IPR045025">
    <property type="entry name" value="HACL1-like"/>
</dbReference>
<dbReference type="GO" id="GO:0046872">
    <property type="term" value="F:metal ion binding"/>
    <property type="evidence" value="ECO:0007669"/>
    <property type="project" value="UniProtKB-UniRule"/>
</dbReference>
<dbReference type="PROSITE" id="PS00198">
    <property type="entry name" value="4FE4S_FER_1"/>
    <property type="match status" value="1"/>
</dbReference>
<comment type="function">
    <text evidence="5">Catalyzes the ferredoxin-dependent oxidative decarboxylation of arylpyruvates.</text>
</comment>
<dbReference type="EMBL" id="JSCE01000130">
    <property type="protein sequence ID" value="KHM52165.1"/>
    <property type="molecule type" value="Genomic_DNA"/>
</dbReference>
<reference evidence="8 9" key="1">
    <citation type="journal article" date="2013" name="PLoS ONE">
        <title>Identification and characterization of three novel lipases belonging to families II and V from Anaerovibrio lipolyticus 5ST.</title>
        <authorList>
            <person name="Prive F."/>
            <person name="Kaderbhai N.N."/>
            <person name="Girdwood S."/>
            <person name="Worgan H.J."/>
            <person name="Pinloche E."/>
            <person name="Scollan N.D."/>
            <person name="Huws S.A."/>
            <person name="Newbold C.J."/>
        </authorList>
    </citation>
    <scope>NUCLEOTIDE SEQUENCE [LARGE SCALE GENOMIC DNA]</scope>
    <source>
        <strain evidence="8 9">5S</strain>
    </source>
</reference>
<feature type="binding site" evidence="6">
    <location>
        <position position="599"/>
    </location>
    <ligand>
        <name>[4Fe-4S] cluster</name>
        <dbReference type="ChEBI" id="CHEBI:49883"/>
        <label>1</label>
    </ligand>
</feature>
<dbReference type="CDD" id="cd07034">
    <property type="entry name" value="TPP_PYR_PFOR_IOR-alpha_like"/>
    <property type="match status" value="1"/>
</dbReference>
<feature type="binding site" evidence="6">
    <location>
        <position position="563"/>
    </location>
    <ligand>
        <name>[4Fe-4S] cluster</name>
        <dbReference type="ChEBI" id="CHEBI:49883"/>
        <label>1</label>
    </ligand>
</feature>
<keyword evidence="2 5" id="KW-0560">Oxidoreductase</keyword>
<keyword evidence="9" id="KW-1185">Reference proteome</keyword>
<evidence type="ECO:0000256" key="5">
    <source>
        <dbReference type="PIRNR" id="PIRNR006439"/>
    </source>
</evidence>
<feature type="domain" description="4Fe-4S ferredoxin-type" evidence="7">
    <location>
        <begin position="551"/>
        <end position="578"/>
    </location>
</feature>
<evidence type="ECO:0000256" key="6">
    <source>
        <dbReference type="PIRSR" id="PIRSR006439-50"/>
    </source>
</evidence>
<dbReference type="eggNOG" id="COG4231">
    <property type="taxonomic scope" value="Bacteria"/>
</dbReference>
<evidence type="ECO:0000256" key="2">
    <source>
        <dbReference type="ARBA" id="ARBA00023002"/>
    </source>
</evidence>
<keyword evidence="8" id="KW-0670">Pyruvate</keyword>
<feature type="binding site" evidence="6">
    <location>
        <position position="595"/>
    </location>
    <ligand>
        <name>[4Fe-4S] cluster</name>
        <dbReference type="ChEBI" id="CHEBI:49883"/>
        <label>2</label>
    </ligand>
</feature>
<dbReference type="RefSeq" id="WP_039207949.1">
    <property type="nucleotide sequence ID" value="NZ_JSCE01000130.1"/>
</dbReference>
<dbReference type="EC" id="1.2.7.8" evidence="5"/>
<keyword evidence="5" id="KW-0249">Electron transport</keyword>
<dbReference type="Proteomes" id="UP000030993">
    <property type="component" value="Unassembled WGS sequence"/>
</dbReference>
<name>A0A0B2JV07_9FIRM</name>
<feature type="binding site" evidence="6">
    <location>
        <position position="566"/>
    </location>
    <ligand>
        <name>[4Fe-4S] cluster</name>
        <dbReference type="ChEBI" id="CHEBI:49883"/>
        <label>1</label>
    </ligand>
</feature>
<dbReference type="PIRSF" id="PIRSF006439">
    <property type="entry name" value="Indolepyruvate_ferr_oxidored"/>
    <property type="match status" value="1"/>
</dbReference>
<keyword evidence="4 5" id="KW-0411">Iron-sulfur</keyword>
<dbReference type="InterPro" id="IPR029061">
    <property type="entry name" value="THDP-binding"/>
</dbReference>
<keyword evidence="5 6" id="KW-0004">4Fe-4S</keyword>
<keyword evidence="1 5" id="KW-0479">Metal-binding</keyword>
<feature type="binding site" evidence="6">
    <location>
        <position position="592"/>
    </location>
    <ligand>
        <name>[4Fe-4S] cluster</name>
        <dbReference type="ChEBI" id="CHEBI:49883"/>
        <label>2</label>
    </ligand>
</feature>
<dbReference type="PANTHER" id="PTHR43710:SF6">
    <property type="entry name" value="INDOLEPYRUVATE OXIDOREDUCTASE SUBUNIT IORA"/>
    <property type="match status" value="1"/>
</dbReference>
<dbReference type="Pfam" id="PF02775">
    <property type="entry name" value="TPP_enzyme_C"/>
    <property type="match status" value="1"/>
</dbReference>
<keyword evidence="5" id="KW-0813">Transport</keyword>
<dbReference type="FunFam" id="3.40.50.970:FF:000039">
    <property type="entry name" value="Indolepyruvate oxidoreductase subunit IorA"/>
    <property type="match status" value="1"/>
</dbReference>
<evidence type="ECO:0000256" key="1">
    <source>
        <dbReference type="ARBA" id="ARBA00022723"/>
    </source>
</evidence>
<dbReference type="GO" id="GO:0043805">
    <property type="term" value="F:indolepyruvate ferredoxin oxidoreductase activity"/>
    <property type="evidence" value="ECO:0007669"/>
    <property type="project" value="UniProtKB-UniRule"/>
</dbReference>
<dbReference type="PROSITE" id="PS51379">
    <property type="entry name" value="4FE4S_FER_2"/>
    <property type="match status" value="2"/>
</dbReference>
<evidence type="ECO:0000313" key="9">
    <source>
        <dbReference type="Proteomes" id="UP000030993"/>
    </source>
</evidence>
<dbReference type="InterPro" id="IPR017896">
    <property type="entry name" value="4Fe4S_Fe-S-bd"/>
</dbReference>
<dbReference type="Pfam" id="PF00037">
    <property type="entry name" value="Fer4"/>
    <property type="match status" value="1"/>
</dbReference>
<gene>
    <name evidence="8" type="ORF">NZ47_06395</name>
</gene>
<dbReference type="SUPFAM" id="SSF52518">
    <property type="entry name" value="Thiamin diphosphate-binding fold (THDP-binding)"/>
    <property type="match status" value="2"/>
</dbReference>
<dbReference type="AlphaFoldDB" id="A0A0B2JV07"/>
<feature type="binding site" evidence="6">
    <location>
        <position position="589"/>
    </location>
    <ligand>
        <name>[4Fe-4S] cluster</name>
        <dbReference type="ChEBI" id="CHEBI:49883"/>
        <label>2</label>
    </ligand>
</feature>
<dbReference type="Gene3D" id="3.30.70.20">
    <property type="match status" value="1"/>
</dbReference>
<evidence type="ECO:0000313" key="8">
    <source>
        <dbReference type="EMBL" id="KHM52165.1"/>
    </source>
</evidence>
<proteinExistence type="predicted"/>
<dbReference type="GO" id="GO:0051539">
    <property type="term" value="F:4 iron, 4 sulfur cluster binding"/>
    <property type="evidence" value="ECO:0007669"/>
    <property type="project" value="UniProtKB-UniRule"/>
</dbReference>
<comment type="cofactor">
    <cofactor evidence="5 6">
        <name>[4Fe-4S] cluster</name>
        <dbReference type="ChEBI" id="CHEBI:49883"/>
    </cofactor>
    <text evidence="5 6">Binds 2 [4Fe-4S] clusters. In this family the first cluster has a non-standard and varying [4Fe-4S] binding motif CX(2)CX(2)CX(4-5)CP.</text>
</comment>
<dbReference type="STRING" id="82374.NZ47_06395"/>
<dbReference type="InterPro" id="IPR017721">
    <property type="entry name" value="IorA"/>
</dbReference>